<evidence type="ECO:0000313" key="2">
    <source>
        <dbReference type="EMBL" id="SUN61639.1"/>
    </source>
</evidence>
<organism evidence="2 3">
    <name type="scientific">Streptococcus gallolyticus</name>
    <dbReference type="NCBI Taxonomy" id="315405"/>
    <lineage>
        <taxon>Bacteria</taxon>
        <taxon>Bacillati</taxon>
        <taxon>Bacillota</taxon>
        <taxon>Bacilli</taxon>
        <taxon>Lactobacillales</taxon>
        <taxon>Streptococcaceae</taxon>
        <taxon>Streptococcus</taxon>
    </lineage>
</organism>
<keyword evidence="1" id="KW-0472">Membrane</keyword>
<dbReference type="AlphaFoldDB" id="A0A380KAN2"/>
<evidence type="ECO:0000313" key="3">
    <source>
        <dbReference type="Proteomes" id="UP000254510"/>
    </source>
</evidence>
<feature type="transmembrane region" description="Helical" evidence="1">
    <location>
        <begin position="38"/>
        <end position="55"/>
    </location>
</feature>
<dbReference type="GeneID" id="93936715"/>
<keyword evidence="1" id="KW-0812">Transmembrane</keyword>
<name>A0A380KAN2_9STRE</name>
<dbReference type="Proteomes" id="UP000254510">
    <property type="component" value="Unassembled WGS sequence"/>
</dbReference>
<proteinExistence type="predicted"/>
<dbReference type="RefSeq" id="WP_223246296.1">
    <property type="nucleotide sequence ID" value="NZ_CP013688.1"/>
</dbReference>
<reference evidence="2 3" key="1">
    <citation type="submission" date="2018-06" db="EMBL/GenBank/DDBJ databases">
        <authorList>
            <consortium name="Pathogen Informatics"/>
            <person name="Doyle S."/>
        </authorList>
    </citation>
    <scope>NUCLEOTIDE SEQUENCE [LARGE SCALE GENOMIC DNA]</scope>
    <source>
        <strain evidence="2 3">NCTC13767</strain>
    </source>
</reference>
<keyword evidence="1" id="KW-1133">Transmembrane helix</keyword>
<protein>
    <submittedName>
        <fullName evidence="2">Putative low temperature requirement protein A</fullName>
    </submittedName>
</protein>
<evidence type="ECO:0000256" key="1">
    <source>
        <dbReference type="SAM" id="Phobius"/>
    </source>
</evidence>
<gene>
    <name evidence="2" type="primary">ltrA_5</name>
    <name evidence="2" type="ORF">NCTC13767_02343</name>
</gene>
<feature type="transmembrane region" description="Helical" evidence="1">
    <location>
        <begin position="14"/>
        <end position="32"/>
    </location>
</feature>
<dbReference type="EMBL" id="UHFM01000006">
    <property type="protein sequence ID" value="SUN61639.1"/>
    <property type="molecule type" value="Genomic_DNA"/>
</dbReference>
<accession>A0A380KAN2</accession>
<sequence>MTLIKHKKVELTELFYDLVFVYAISQITILIHRIHHGIVIPYAFFTFVIALIIFVNS</sequence>